<dbReference type="Proteomes" id="UP000276133">
    <property type="component" value="Unassembled WGS sequence"/>
</dbReference>
<name>A0A3M7SLF7_BRAPC</name>
<gene>
    <name evidence="1" type="ORF">BpHYR1_045407</name>
</gene>
<dbReference type="EMBL" id="REGN01001159">
    <property type="protein sequence ID" value="RNA36613.1"/>
    <property type="molecule type" value="Genomic_DNA"/>
</dbReference>
<evidence type="ECO:0000313" key="1">
    <source>
        <dbReference type="EMBL" id="RNA36613.1"/>
    </source>
</evidence>
<comment type="caution">
    <text evidence="1">The sequence shown here is derived from an EMBL/GenBank/DDBJ whole genome shotgun (WGS) entry which is preliminary data.</text>
</comment>
<evidence type="ECO:0000313" key="2">
    <source>
        <dbReference type="Proteomes" id="UP000276133"/>
    </source>
</evidence>
<protein>
    <submittedName>
        <fullName evidence="1">Uncharacterized protein</fullName>
    </submittedName>
</protein>
<organism evidence="1 2">
    <name type="scientific">Brachionus plicatilis</name>
    <name type="common">Marine rotifer</name>
    <name type="synonym">Brachionus muelleri</name>
    <dbReference type="NCBI Taxonomy" id="10195"/>
    <lineage>
        <taxon>Eukaryota</taxon>
        <taxon>Metazoa</taxon>
        <taxon>Spiralia</taxon>
        <taxon>Gnathifera</taxon>
        <taxon>Rotifera</taxon>
        <taxon>Eurotatoria</taxon>
        <taxon>Monogononta</taxon>
        <taxon>Pseudotrocha</taxon>
        <taxon>Ploima</taxon>
        <taxon>Brachionidae</taxon>
        <taxon>Brachionus</taxon>
    </lineage>
</organism>
<dbReference type="AlphaFoldDB" id="A0A3M7SLF7"/>
<sequence length="86" mass="10192">MPWTVGLVLFFFALNNFFQRLIFIIHLNYFCISAQIWIFLLVEEILALLNNRTVLLIFFKNRLKSKFAPFDYCYSGLTALDPFTDT</sequence>
<accession>A0A3M7SLF7</accession>
<reference evidence="1 2" key="1">
    <citation type="journal article" date="2018" name="Sci. Rep.">
        <title>Genomic signatures of local adaptation to the degree of environmental predictability in rotifers.</title>
        <authorList>
            <person name="Franch-Gras L."/>
            <person name="Hahn C."/>
            <person name="Garcia-Roger E.M."/>
            <person name="Carmona M.J."/>
            <person name="Serra M."/>
            <person name="Gomez A."/>
        </authorList>
    </citation>
    <scope>NUCLEOTIDE SEQUENCE [LARGE SCALE GENOMIC DNA]</scope>
    <source>
        <strain evidence="1">HYR1</strain>
    </source>
</reference>
<proteinExistence type="predicted"/>
<keyword evidence="2" id="KW-1185">Reference proteome</keyword>